<comment type="caution">
    <text evidence="1">The sequence shown here is derived from an EMBL/GenBank/DDBJ whole genome shotgun (WGS) entry which is preliminary data.</text>
</comment>
<organism evidence="1 2">
    <name type="scientific">Muntiacus muntjak</name>
    <name type="common">Barking deer</name>
    <name type="synonym">Indian muntjac</name>
    <dbReference type="NCBI Taxonomy" id="9888"/>
    <lineage>
        <taxon>Eukaryota</taxon>
        <taxon>Metazoa</taxon>
        <taxon>Chordata</taxon>
        <taxon>Craniata</taxon>
        <taxon>Vertebrata</taxon>
        <taxon>Euteleostomi</taxon>
        <taxon>Mammalia</taxon>
        <taxon>Eutheria</taxon>
        <taxon>Laurasiatheria</taxon>
        <taxon>Artiodactyla</taxon>
        <taxon>Ruminantia</taxon>
        <taxon>Pecora</taxon>
        <taxon>Cervidae</taxon>
        <taxon>Muntiacinae</taxon>
        <taxon>Muntiacus</taxon>
    </lineage>
</organism>
<dbReference type="AlphaFoldDB" id="A0A5N3WQI1"/>
<gene>
    <name evidence="1" type="ORF">FD754_008275</name>
</gene>
<accession>A0A5N3WQI1</accession>
<keyword evidence="2" id="KW-1185">Reference proteome</keyword>
<reference evidence="1 2" key="1">
    <citation type="submission" date="2019-06" db="EMBL/GenBank/DDBJ databases">
        <title>Discovery of a novel chromosome fission-fusion reversal in muntjac.</title>
        <authorList>
            <person name="Mudd A.B."/>
            <person name="Bredeson J.V."/>
            <person name="Baum R."/>
            <person name="Hockemeyer D."/>
            <person name="Rokhsar D.S."/>
        </authorList>
    </citation>
    <scope>NUCLEOTIDE SEQUENCE [LARGE SCALE GENOMIC DNA]</scope>
    <source>
        <strain evidence="1">UTSW_UCB_Mm</strain>
        <tissue evidence="1">Fibroblast cell line</tissue>
    </source>
</reference>
<sequence>SSYDFIDSNPYILDQNSGVPMTCVFHAWFDACDLIGGAGGETL</sequence>
<dbReference type="EMBL" id="VCEA01000001">
    <property type="protein sequence ID" value="KAB0364119.1"/>
    <property type="molecule type" value="Genomic_DNA"/>
</dbReference>
<proteinExistence type="predicted"/>
<feature type="non-terminal residue" evidence="1">
    <location>
        <position position="1"/>
    </location>
</feature>
<protein>
    <submittedName>
        <fullName evidence="1">Uncharacterized protein</fullName>
    </submittedName>
</protein>
<evidence type="ECO:0000313" key="1">
    <source>
        <dbReference type="EMBL" id="KAB0364119.1"/>
    </source>
</evidence>
<dbReference type="Proteomes" id="UP000326458">
    <property type="component" value="Unassembled WGS sequence"/>
</dbReference>
<evidence type="ECO:0000313" key="2">
    <source>
        <dbReference type="Proteomes" id="UP000326458"/>
    </source>
</evidence>
<name>A0A5N3WQI1_MUNMU</name>